<dbReference type="PANTHER" id="PTHR10655:SF63">
    <property type="entry name" value="PHOSPHOLIPASE_CARBOXYLESTERASE_THIOESTERASE DOMAIN-CONTAINING PROTEIN"/>
    <property type="match status" value="1"/>
</dbReference>
<accession>A0A7C8MGE2</accession>
<sequence length="234" mass="25585">MADSIHAIAPSVKHTHTIVFLHGRGGTGPEFESELFESQDSGDRFFTDIFPGVKWVFPSTATSYAETEQEDMHQWFDMASVQRPNERPEIQKPGLSKSVHYLLSIVEMEARTVPLNHIVLAGISQGCATAIFALLCCGVQLGGFVGLSGWLPFLGQLRAGAHLQYGVLETPILLQHCRDDSVVPVENGMALADALRDMGLPVEAMYFDDGGHWLNEPAGMDGIVRFLTGIMSRA</sequence>
<feature type="domain" description="Phospholipase/carboxylesterase/thioesterase" evidence="2">
    <location>
        <begin position="8"/>
        <end position="226"/>
    </location>
</feature>
<name>A0A7C8MGE2_9PLEO</name>
<protein>
    <submittedName>
        <fullName evidence="3">Alpha/Beta hydrolase protein</fullName>
    </submittedName>
</protein>
<reference evidence="3 4" key="1">
    <citation type="submission" date="2020-01" db="EMBL/GenBank/DDBJ databases">
        <authorList>
            <consortium name="DOE Joint Genome Institute"/>
            <person name="Haridas S."/>
            <person name="Albert R."/>
            <person name="Binder M."/>
            <person name="Bloem J."/>
            <person name="Labutti K."/>
            <person name="Salamov A."/>
            <person name="Andreopoulos B."/>
            <person name="Baker S.E."/>
            <person name="Barry K."/>
            <person name="Bills G."/>
            <person name="Bluhm B.H."/>
            <person name="Cannon C."/>
            <person name="Castanera R."/>
            <person name="Culley D.E."/>
            <person name="Daum C."/>
            <person name="Ezra D."/>
            <person name="Gonzalez J.B."/>
            <person name="Henrissat B."/>
            <person name="Kuo A."/>
            <person name="Liang C."/>
            <person name="Lipzen A."/>
            <person name="Lutzoni F."/>
            <person name="Magnuson J."/>
            <person name="Mondo S."/>
            <person name="Nolan M."/>
            <person name="Ohm R."/>
            <person name="Pangilinan J."/>
            <person name="Park H.-J.H."/>
            <person name="Ramirez L."/>
            <person name="Alfaro M."/>
            <person name="Sun H."/>
            <person name="Tritt A."/>
            <person name="Yoshinaga Y."/>
            <person name="Zwiers L.-H.L."/>
            <person name="Turgeon B.G."/>
            <person name="Goodwin S.B."/>
            <person name="Spatafora J.W."/>
            <person name="Crous P.W."/>
            <person name="Grigoriev I.V."/>
        </authorList>
    </citation>
    <scope>NUCLEOTIDE SEQUENCE [LARGE SCALE GENOMIC DNA]</scope>
    <source>
        <strain evidence="3 4">CBS 611.86</strain>
    </source>
</reference>
<evidence type="ECO:0000256" key="1">
    <source>
        <dbReference type="ARBA" id="ARBA00006499"/>
    </source>
</evidence>
<dbReference type="OrthoDB" id="2418081at2759"/>
<dbReference type="Gene3D" id="3.40.50.1820">
    <property type="entry name" value="alpha/beta hydrolase"/>
    <property type="match status" value="1"/>
</dbReference>
<organism evidence="3 4">
    <name type="scientific">Massariosphaeria phaeospora</name>
    <dbReference type="NCBI Taxonomy" id="100035"/>
    <lineage>
        <taxon>Eukaryota</taxon>
        <taxon>Fungi</taxon>
        <taxon>Dikarya</taxon>
        <taxon>Ascomycota</taxon>
        <taxon>Pezizomycotina</taxon>
        <taxon>Dothideomycetes</taxon>
        <taxon>Pleosporomycetidae</taxon>
        <taxon>Pleosporales</taxon>
        <taxon>Pleosporales incertae sedis</taxon>
        <taxon>Massariosphaeria</taxon>
    </lineage>
</organism>
<proteinExistence type="inferred from homology"/>
<dbReference type="Proteomes" id="UP000481861">
    <property type="component" value="Unassembled WGS sequence"/>
</dbReference>
<dbReference type="EMBL" id="JAADJZ010000002">
    <property type="protein sequence ID" value="KAF2877636.1"/>
    <property type="molecule type" value="Genomic_DNA"/>
</dbReference>
<dbReference type="SUPFAM" id="SSF53474">
    <property type="entry name" value="alpha/beta-Hydrolases"/>
    <property type="match status" value="1"/>
</dbReference>
<comment type="similarity">
    <text evidence="1">Belongs to the AB hydrolase superfamily. AB hydrolase 2 family.</text>
</comment>
<gene>
    <name evidence="3" type="ORF">BDV95DRAFT_482171</name>
</gene>
<keyword evidence="4" id="KW-1185">Reference proteome</keyword>
<evidence type="ECO:0000259" key="2">
    <source>
        <dbReference type="Pfam" id="PF02230"/>
    </source>
</evidence>
<dbReference type="InterPro" id="IPR003140">
    <property type="entry name" value="PLipase/COase/thioEstase"/>
</dbReference>
<dbReference type="GO" id="GO:0008474">
    <property type="term" value="F:palmitoyl-(protein) hydrolase activity"/>
    <property type="evidence" value="ECO:0007669"/>
    <property type="project" value="TreeGrafter"/>
</dbReference>
<dbReference type="InterPro" id="IPR050565">
    <property type="entry name" value="LYPA1-2/EST-like"/>
</dbReference>
<dbReference type="PANTHER" id="PTHR10655">
    <property type="entry name" value="LYSOPHOSPHOLIPASE-RELATED"/>
    <property type="match status" value="1"/>
</dbReference>
<evidence type="ECO:0000313" key="4">
    <source>
        <dbReference type="Proteomes" id="UP000481861"/>
    </source>
</evidence>
<dbReference type="GO" id="GO:0005737">
    <property type="term" value="C:cytoplasm"/>
    <property type="evidence" value="ECO:0007669"/>
    <property type="project" value="TreeGrafter"/>
</dbReference>
<dbReference type="GO" id="GO:0052689">
    <property type="term" value="F:carboxylic ester hydrolase activity"/>
    <property type="evidence" value="ECO:0007669"/>
    <property type="project" value="TreeGrafter"/>
</dbReference>
<dbReference type="AlphaFoldDB" id="A0A7C8MGE2"/>
<evidence type="ECO:0000313" key="3">
    <source>
        <dbReference type="EMBL" id="KAF2877636.1"/>
    </source>
</evidence>
<dbReference type="Pfam" id="PF02230">
    <property type="entry name" value="Abhydrolase_2"/>
    <property type="match status" value="1"/>
</dbReference>
<comment type="caution">
    <text evidence="3">The sequence shown here is derived from an EMBL/GenBank/DDBJ whole genome shotgun (WGS) entry which is preliminary data.</text>
</comment>
<keyword evidence="3" id="KW-0378">Hydrolase</keyword>
<dbReference type="InterPro" id="IPR029058">
    <property type="entry name" value="AB_hydrolase_fold"/>
</dbReference>